<reference evidence="2 3" key="1">
    <citation type="submission" date="2019-02" db="EMBL/GenBank/DDBJ databases">
        <title>Genomic Encyclopedia of Type Strains, Phase IV (KMG-IV): sequencing the most valuable type-strain genomes for metagenomic binning, comparative biology and taxonomic classification.</title>
        <authorList>
            <person name="Goeker M."/>
        </authorList>
    </citation>
    <scope>NUCLEOTIDE SEQUENCE [LARGE SCALE GENOMIC DNA]</scope>
    <source>
        <strain evidence="2 3">DSM 21223</strain>
    </source>
</reference>
<keyword evidence="3" id="KW-1185">Reference proteome</keyword>
<proteinExistence type="predicted"/>
<dbReference type="CDD" id="cd00291">
    <property type="entry name" value="SirA_YedF_YeeD"/>
    <property type="match status" value="1"/>
</dbReference>
<dbReference type="InterPro" id="IPR018720">
    <property type="entry name" value="DUF2249"/>
</dbReference>
<protein>
    <submittedName>
        <fullName evidence="2">Uncharacterized protein DUF2249</fullName>
    </submittedName>
</protein>
<accession>A0ABY0IKJ4</accession>
<dbReference type="EMBL" id="SHKM01000003">
    <property type="protein sequence ID" value="RZT75707.1"/>
    <property type="molecule type" value="Genomic_DNA"/>
</dbReference>
<comment type="caution">
    <text evidence="2">The sequence shown here is derived from an EMBL/GenBank/DDBJ whole genome shotgun (WGS) entry which is preliminary data.</text>
</comment>
<name>A0ABY0IKJ4_9RHOO</name>
<evidence type="ECO:0000259" key="1">
    <source>
        <dbReference type="Pfam" id="PF10006"/>
    </source>
</evidence>
<evidence type="ECO:0000313" key="3">
    <source>
        <dbReference type="Proteomes" id="UP000292136"/>
    </source>
</evidence>
<dbReference type="InterPro" id="IPR036868">
    <property type="entry name" value="TusA-like_sf"/>
</dbReference>
<dbReference type="Gene3D" id="3.30.110.40">
    <property type="entry name" value="TusA-like domain"/>
    <property type="match status" value="1"/>
</dbReference>
<dbReference type="SUPFAM" id="SSF64307">
    <property type="entry name" value="SirA-like"/>
    <property type="match status" value="1"/>
</dbReference>
<sequence>MSARDEASLVVDARMMEPPEPFVRTMEGLDELKDGEKMLLLLYREPHPLYRTLVNNGYTYRSQTAEDGTVEILIWKVAA</sequence>
<gene>
    <name evidence="2" type="ORF">EV678_2893</name>
</gene>
<evidence type="ECO:0000313" key="2">
    <source>
        <dbReference type="EMBL" id="RZT75707.1"/>
    </source>
</evidence>
<dbReference type="Proteomes" id="UP000292136">
    <property type="component" value="Unassembled WGS sequence"/>
</dbReference>
<dbReference type="Pfam" id="PF10006">
    <property type="entry name" value="DUF2249"/>
    <property type="match status" value="1"/>
</dbReference>
<dbReference type="RefSeq" id="WP_130460030.1">
    <property type="nucleotide sequence ID" value="NZ_SHKM01000003.1"/>
</dbReference>
<organism evidence="2 3">
    <name type="scientific">Azospira oryzae</name>
    <dbReference type="NCBI Taxonomy" id="146939"/>
    <lineage>
        <taxon>Bacteria</taxon>
        <taxon>Pseudomonadati</taxon>
        <taxon>Pseudomonadota</taxon>
        <taxon>Betaproteobacteria</taxon>
        <taxon>Rhodocyclales</taxon>
        <taxon>Rhodocyclaceae</taxon>
        <taxon>Azospira</taxon>
    </lineage>
</organism>
<feature type="domain" description="DUF2249" evidence="1">
    <location>
        <begin position="11"/>
        <end position="76"/>
    </location>
</feature>